<dbReference type="GO" id="GO:0005829">
    <property type="term" value="C:cytosol"/>
    <property type="evidence" value="ECO:0007669"/>
    <property type="project" value="TreeGrafter"/>
</dbReference>
<dbReference type="GO" id="GO:0004362">
    <property type="term" value="F:glutathione-disulfide reductase (NADPH) activity"/>
    <property type="evidence" value="ECO:0007669"/>
    <property type="project" value="TreeGrafter"/>
</dbReference>
<dbReference type="EMBL" id="NVUL01000056">
    <property type="protein sequence ID" value="PCI76512.1"/>
    <property type="molecule type" value="Genomic_DNA"/>
</dbReference>
<dbReference type="GO" id="GO:0034599">
    <property type="term" value="P:cellular response to oxidative stress"/>
    <property type="evidence" value="ECO:0007669"/>
    <property type="project" value="TreeGrafter"/>
</dbReference>
<dbReference type="PROSITE" id="PS00076">
    <property type="entry name" value="PYRIDINE_REDOX_1"/>
    <property type="match status" value="1"/>
</dbReference>
<accession>A0A2A4X1D8</accession>
<sequence length="451" mass="49242">MEAFDYDLFVIGAGSGGVRACRIAASLGARVAVAEERYFGGTCVNVGCVPKKLFSYAAHYFDDFEDSKGFGWDFDNLRFDWSALKANKDTEINRLNDIYKSILDSNEVDIYEARAKISGPNEVVVDGKTLSAKHILVAVGGWPWIPEFPGSELTVSSNDVFAMDQLPAEIAVMGGGYIAVEFASIFSRLGCKTSLIYRGNQLLRGFDEDIRKFITTEIGTHVDLYLEEDISEIQKQNNKLEVLFKSGSKLNCEMVLAATGRLPLTDDLGLETVGVQLAKNGAIKVNENFQTAEPSIYAVGDVIDRIALTPVALAEGQIVARALFSNDEKAMDYKNIATAVFCHPNIGTVGLSEQEALDAGLVVDIYESVFRPLKHTLSGREEKSMIKLIVDRESDRVVGLHLVAADAGEIVQGLSVAINCGATKADFDRTIGIHPTLAEEFVTMRTKRVDV</sequence>
<evidence type="ECO:0000256" key="10">
    <source>
        <dbReference type="RuleBase" id="RU003691"/>
    </source>
</evidence>
<keyword evidence="2 10" id="KW-0285">Flavoprotein</keyword>
<dbReference type="InterPro" id="IPR046952">
    <property type="entry name" value="GSHR/TRXR-like"/>
</dbReference>
<dbReference type="Gene3D" id="3.50.50.60">
    <property type="entry name" value="FAD/NAD(P)-binding domain"/>
    <property type="match status" value="2"/>
</dbReference>
<dbReference type="GO" id="GO:0006749">
    <property type="term" value="P:glutathione metabolic process"/>
    <property type="evidence" value="ECO:0007669"/>
    <property type="project" value="TreeGrafter"/>
</dbReference>
<dbReference type="InterPro" id="IPR036188">
    <property type="entry name" value="FAD/NAD-bd_sf"/>
</dbReference>
<keyword evidence="6 10" id="KW-0676">Redox-active center</keyword>
<feature type="binding site" evidence="8">
    <location>
        <position position="260"/>
    </location>
    <ligand>
        <name>NAD(+)</name>
        <dbReference type="ChEBI" id="CHEBI:57540"/>
    </ligand>
</feature>
<protein>
    <submittedName>
        <fullName evidence="13">Glutathione-disulfide reductase</fullName>
    </submittedName>
</protein>
<dbReference type="Proteomes" id="UP000218767">
    <property type="component" value="Unassembled WGS sequence"/>
</dbReference>
<dbReference type="SUPFAM" id="SSF51905">
    <property type="entry name" value="FAD/NAD(P)-binding domain"/>
    <property type="match status" value="1"/>
</dbReference>
<dbReference type="InterPro" id="IPR001100">
    <property type="entry name" value="Pyr_nuc-diS_OxRdtase"/>
</dbReference>
<dbReference type="Pfam" id="PF07992">
    <property type="entry name" value="Pyr_redox_2"/>
    <property type="match status" value="1"/>
</dbReference>
<evidence type="ECO:0000256" key="3">
    <source>
        <dbReference type="ARBA" id="ARBA00022827"/>
    </source>
</evidence>
<dbReference type="PRINTS" id="PR00411">
    <property type="entry name" value="PNDRDTASEI"/>
</dbReference>
<name>A0A2A4X1D8_9GAMM</name>
<keyword evidence="8" id="KW-0547">Nucleotide-binding</keyword>
<dbReference type="PIRSF" id="PIRSF000350">
    <property type="entry name" value="Mercury_reductase_MerA"/>
    <property type="match status" value="1"/>
</dbReference>
<dbReference type="NCBIfam" id="NF004776">
    <property type="entry name" value="PRK06116.1"/>
    <property type="match status" value="1"/>
</dbReference>
<reference evidence="14" key="1">
    <citation type="submission" date="2017-08" db="EMBL/GenBank/DDBJ databases">
        <title>A dynamic microbial community with high functional redundancy inhabits the cold, oxic subseafloor aquifer.</title>
        <authorList>
            <person name="Tully B.J."/>
            <person name="Wheat C.G."/>
            <person name="Glazer B.T."/>
            <person name="Huber J.A."/>
        </authorList>
    </citation>
    <scope>NUCLEOTIDE SEQUENCE [LARGE SCALE GENOMIC DNA]</scope>
</reference>
<feature type="domain" description="Pyridine nucleotide-disulphide oxidoreductase dimerisation" evidence="11">
    <location>
        <begin position="336"/>
        <end position="444"/>
    </location>
</feature>
<evidence type="ECO:0000259" key="11">
    <source>
        <dbReference type="Pfam" id="PF02852"/>
    </source>
</evidence>
<gene>
    <name evidence="13" type="ORF">COB20_10515</name>
</gene>
<comment type="cofactor">
    <cofactor evidence="8">
        <name>FAD</name>
        <dbReference type="ChEBI" id="CHEBI:57692"/>
    </cofactor>
    <text evidence="8">Binds 1 FAD per subunit.</text>
</comment>
<evidence type="ECO:0000313" key="14">
    <source>
        <dbReference type="Proteomes" id="UP000218767"/>
    </source>
</evidence>
<evidence type="ECO:0000256" key="7">
    <source>
        <dbReference type="PIRSR" id="PIRSR000350-2"/>
    </source>
</evidence>
<feature type="domain" description="FAD/NAD(P)-binding" evidence="12">
    <location>
        <begin position="6"/>
        <end position="316"/>
    </location>
</feature>
<evidence type="ECO:0000256" key="8">
    <source>
        <dbReference type="PIRSR" id="PIRSR000350-3"/>
    </source>
</evidence>
<comment type="similarity">
    <text evidence="1 10">Belongs to the class-I pyridine nucleotide-disulfide oxidoreductase family.</text>
</comment>
<feature type="disulfide bond" description="Redox-active" evidence="9">
    <location>
        <begin position="43"/>
        <end position="48"/>
    </location>
</feature>
<dbReference type="InterPro" id="IPR023753">
    <property type="entry name" value="FAD/NAD-binding_dom"/>
</dbReference>
<dbReference type="Gene3D" id="3.30.390.30">
    <property type="match status" value="1"/>
</dbReference>
<feature type="binding site" evidence="8">
    <location>
        <position position="52"/>
    </location>
    <ligand>
        <name>FAD</name>
        <dbReference type="ChEBI" id="CHEBI:57692"/>
    </ligand>
</feature>
<evidence type="ECO:0000313" key="13">
    <source>
        <dbReference type="EMBL" id="PCI76512.1"/>
    </source>
</evidence>
<keyword evidence="5" id="KW-1015">Disulfide bond</keyword>
<dbReference type="SUPFAM" id="SSF55424">
    <property type="entry name" value="FAD/NAD-linked reductases, dimerisation (C-terminal) domain"/>
    <property type="match status" value="1"/>
</dbReference>
<dbReference type="GO" id="GO:0050660">
    <property type="term" value="F:flavin adenine dinucleotide binding"/>
    <property type="evidence" value="ECO:0007669"/>
    <property type="project" value="InterPro"/>
</dbReference>
<comment type="caution">
    <text evidence="13">The sequence shown here is derived from an EMBL/GenBank/DDBJ whole genome shotgun (WGS) entry which is preliminary data.</text>
</comment>
<evidence type="ECO:0000256" key="6">
    <source>
        <dbReference type="ARBA" id="ARBA00023284"/>
    </source>
</evidence>
<evidence type="ECO:0000256" key="5">
    <source>
        <dbReference type="ARBA" id="ARBA00023157"/>
    </source>
</evidence>
<dbReference type="InterPro" id="IPR016156">
    <property type="entry name" value="FAD/NAD-linked_Rdtase_dimer_sf"/>
</dbReference>
<organism evidence="13 14">
    <name type="scientific">SAR86 cluster bacterium</name>
    <dbReference type="NCBI Taxonomy" id="2030880"/>
    <lineage>
        <taxon>Bacteria</taxon>
        <taxon>Pseudomonadati</taxon>
        <taxon>Pseudomonadota</taxon>
        <taxon>Gammaproteobacteria</taxon>
        <taxon>SAR86 cluster</taxon>
    </lineage>
</organism>
<dbReference type="PANTHER" id="PTHR42737:SF2">
    <property type="entry name" value="GLUTATHIONE REDUCTASE"/>
    <property type="match status" value="1"/>
</dbReference>
<dbReference type="AlphaFoldDB" id="A0A2A4X1D8"/>
<dbReference type="PANTHER" id="PTHR42737">
    <property type="entry name" value="GLUTATHIONE REDUCTASE"/>
    <property type="match status" value="1"/>
</dbReference>
<keyword evidence="4 10" id="KW-0560">Oxidoreductase</keyword>
<evidence type="ECO:0000259" key="12">
    <source>
        <dbReference type="Pfam" id="PF07992"/>
    </source>
</evidence>
<dbReference type="GO" id="GO:0045454">
    <property type="term" value="P:cell redox homeostasis"/>
    <property type="evidence" value="ECO:0007669"/>
    <property type="project" value="InterPro"/>
</dbReference>
<proteinExistence type="inferred from homology"/>
<evidence type="ECO:0000256" key="9">
    <source>
        <dbReference type="PIRSR" id="PIRSR000350-4"/>
    </source>
</evidence>
<dbReference type="InterPro" id="IPR012999">
    <property type="entry name" value="Pyr_OxRdtase_I_AS"/>
</dbReference>
<evidence type="ECO:0000256" key="1">
    <source>
        <dbReference type="ARBA" id="ARBA00007532"/>
    </source>
</evidence>
<dbReference type="InterPro" id="IPR004099">
    <property type="entry name" value="Pyr_nucl-diS_OxRdtase_dimer"/>
</dbReference>
<evidence type="ECO:0000256" key="2">
    <source>
        <dbReference type="ARBA" id="ARBA00022630"/>
    </source>
</evidence>
<feature type="binding site" evidence="8">
    <location>
        <begin position="174"/>
        <end position="181"/>
    </location>
    <ligand>
        <name>NAD(+)</name>
        <dbReference type="ChEBI" id="CHEBI:57540"/>
    </ligand>
</feature>
<dbReference type="Pfam" id="PF02852">
    <property type="entry name" value="Pyr_redox_dim"/>
    <property type="match status" value="1"/>
</dbReference>
<keyword evidence="3 8" id="KW-0274">FAD</keyword>
<evidence type="ECO:0000256" key="4">
    <source>
        <dbReference type="ARBA" id="ARBA00023002"/>
    </source>
</evidence>
<feature type="active site" description="Proton acceptor" evidence="7">
    <location>
        <position position="434"/>
    </location>
</feature>
<keyword evidence="8" id="KW-0520">NAD</keyword>
<dbReference type="PRINTS" id="PR00368">
    <property type="entry name" value="FADPNR"/>
</dbReference>
<feature type="binding site" evidence="8">
    <location>
        <position position="301"/>
    </location>
    <ligand>
        <name>FAD</name>
        <dbReference type="ChEBI" id="CHEBI:57692"/>
    </ligand>
</feature>